<dbReference type="PANTHER" id="PTHR48041:SF94">
    <property type="entry name" value="ABC TRANSPORTER G FAMILY MEMBER 22"/>
    <property type="match status" value="1"/>
</dbReference>
<evidence type="ECO:0000256" key="1">
    <source>
        <dbReference type="ARBA" id="ARBA00004141"/>
    </source>
</evidence>
<dbReference type="InterPro" id="IPR013525">
    <property type="entry name" value="ABC2_TM"/>
</dbReference>
<evidence type="ECO:0000256" key="4">
    <source>
        <dbReference type="ARBA" id="ARBA00022989"/>
    </source>
</evidence>
<evidence type="ECO:0000313" key="9">
    <source>
        <dbReference type="EMBL" id="RRT63105.1"/>
    </source>
</evidence>
<evidence type="ECO:0000256" key="7">
    <source>
        <dbReference type="SAM" id="SignalP"/>
    </source>
</evidence>
<proteinExistence type="predicted"/>
<gene>
    <name evidence="9" type="ORF">B296_00042942</name>
</gene>
<dbReference type="Proteomes" id="UP000287651">
    <property type="component" value="Unassembled WGS sequence"/>
</dbReference>
<evidence type="ECO:0000256" key="2">
    <source>
        <dbReference type="ARBA" id="ARBA00022448"/>
    </source>
</evidence>
<evidence type="ECO:0000256" key="5">
    <source>
        <dbReference type="ARBA" id="ARBA00023136"/>
    </source>
</evidence>
<feature type="transmembrane region" description="Helical" evidence="6">
    <location>
        <begin position="141"/>
        <end position="160"/>
    </location>
</feature>
<evidence type="ECO:0000259" key="8">
    <source>
        <dbReference type="Pfam" id="PF01061"/>
    </source>
</evidence>
<keyword evidence="4 6" id="KW-1133">Transmembrane helix</keyword>
<organism evidence="9 10">
    <name type="scientific">Ensete ventricosum</name>
    <name type="common">Abyssinian banana</name>
    <name type="synonym">Musa ensete</name>
    <dbReference type="NCBI Taxonomy" id="4639"/>
    <lineage>
        <taxon>Eukaryota</taxon>
        <taxon>Viridiplantae</taxon>
        <taxon>Streptophyta</taxon>
        <taxon>Embryophyta</taxon>
        <taxon>Tracheophyta</taxon>
        <taxon>Spermatophyta</taxon>
        <taxon>Magnoliopsida</taxon>
        <taxon>Liliopsida</taxon>
        <taxon>Zingiberales</taxon>
        <taxon>Musaceae</taxon>
        <taxon>Ensete</taxon>
    </lineage>
</organism>
<feature type="chain" id="PRO_5019027142" description="ABC-2 type transporter transmembrane domain-containing protein" evidence="7">
    <location>
        <begin position="23"/>
        <end position="182"/>
    </location>
</feature>
<keyword evidence="2" id="KW-0813">Transport</keyword>
<feature type="transmembrane region" description="Helical" evidence="6">
    <location>
        <begin position="32"/>
        <end position="54"/>
    </location>
</feature>
<dbReference type="AlphaFoldDB" id="A0A426ZGK6"/>
<dbReference type="EMBL" id="AMZH03006720">
    <property type="protein sequence ID" value="RRT63105.1"/>
    <property type="molecule type" value="Genomic_DNA"/>
</dbReference>
<evidence type="ECO:0000256" key="3">
    <source>
        <dbReference type="ARBA" id="ARBA00022692"/>
    </source>
</evidence>
<name>A0A426ZGK6_ENSVE</name>
<dbReference type="InterPro" id="IPR050352">
    <property type="entry name" value="ABCG_transporters"/>
</dbReference>
<comment type="caution">
    <text evidence="9">The sequence shown here is derived from an EMBL/GenBank/DDBJ whole genome shotgun (WGS) entry which is preliminary data.</text>
</comment>
<reference evidence="9 10" key="1">
    <citation type="journal article" date="2014" name="Agronomy (Basel)">
        <title>A Draft Genome Sequence for Ensete ventricosum, the Drought-Tolerant Tree Against Hunger.</title>
        <authorList>
            <person name="Harrison J."/>
            <person name="Moore K.A."/>
            <person name="Paszkiewicz K."/>
            <person name="Jones T."/>
            <person name="Grant M."/>
            <person name="Ambacheew D."/>
            <person name="Muzemil S."/>
            <person name="Studholme D.J."/>
        </authorList>
    </citation>
    <scope>NUCLEOTIDE SEQUENCE [LARGE SCALE GENOMIC DNA]</scope>
</reference>
<dbReference type="PANTHER" id="PTHR48041">
    <property type="entry name" value="ABC TRANSPORTER G FAMILY MEMBER 28"/>
    <property type="match status" value="1"/>
</dbReference>
<keyword evidence="3 6" id="KW-0812">Transmembrane</keyword>
<dbReference type="GO" id="GO:0016020">
    <property type="term" value="C:membrane"/>
    <property type="evidence" value="ECO:0007669"/>
    <property type="project" value="UniProtKB-SubCell"/>
</dbReference>
<feature type="transmembrane region" description="Helical" evidence="6">
    <location>
        <begin position="110"/>
        <end position="129"/>
    </location>
</feature>
<feature type="transmembrane region" description="Helical" evidence="6">
    <location>
        <begin position="84"/>
        <end position="104"/>
    </location>
</feature>
<protein>
    <recommendedName>
        <fullName evidence="8">ABC-2 type transporter transmembrane domain-containing protein</fullName>
    </recommendedName>
</protein>
<feature type="domain" description="ABC-2 type transporter transmembrane" evidence="8">
    <location>
        <begin position="1"/>
        <end position="165"/>
    </location>
</feature>
<dbReference type="GO" id="GO:0140359">
    <property type="term" value="F:ABC-type transporter activity"/>
    <property type="evidence" value="ECO:0007669"/>
    <property type="project" value="InterPro"/>
</dbReference>
<sequence length="182" mass="20480">MRITQVIATAVILGLLWWHSDSTTPKGLQDQAGLLFFTAVFWGFFPVFTAIFTFPQERAMLNKERAVDMYRLSAYFMARTTSDLPLDLFLPIIFLLIVYFMAALRQNAEAFFLTMLIVFLSIVAAQLGLAIGASLMDVKKATTLASVTVMTFMLAGGFFVKVRGISCFTGEYLNQYKQNYES</sequence>
<evidence type="ECO:0000256" key="6">
    <source>
        <dbReference type="SAM" id="Phobius"/>
    </source>
</evidence>
<keyword evidence="7" id="KW-0732">Signal</keyword>
<evidence type="ECO:0000313" key="10">
    <source>
        <dbReference type="Proteomes" id="UP000287651"/>
    </source>
</evidence>
<accession>A0A426ZGK6</accession>
<feature type="signal peptide" evidence="7">
    <location>
        <begin position="1"/>
        <end position="22"/>
    </location>
</feature>
<keyword evidence="5 6" id="KW-0472">Membrane</keyword>
<comment type="subcellular location">
    <subcellularLocation>
        <location evidence="1">Membrane</location>
        <topology evidence="1">Multi-pass membrane protein</topology>
    </subcellularLocation>
</comment>
<dbReference type="Pfam" id="PF01061">
    <property type="entry name" value="ABC2_membrane"/>
    <property type="match status" value="1"/>
</dbReference>